<dbReference type="EMBL" id="JAPDRL010000002">
    <property type="protein sequence ID" value="KAJ9669496.1"/>
    <property type="molecule type" value="Genomic_DNA"/>
</dbReference>
<feature type="region of interest" description="Disordered" evidence="1">
    <location>
        <begin position="125"/>
        <end position="185"/>
    </location>
</feature>
<name>A0ABQ9P4H7_9PEZI</name>
<feature type="region of interest" description="Disordered" evidence="1">
    <location>
        <begin position="1"/>
        <end position="63"/>
    </location>
</feature>
<sequence>MDEDHEPRPCPDCGGPPYFEDEEDDPYGYAGPFGRGGEPFGQRGGPFGYSGGPFERGGGPLGKVVDHVDATAGRSDGAVDLSDGVMDRLDKVVGRTDAIVGCSARVDRSGSVAVHLDGQNHLDTAVGRSSEAEAYSSGTEAHSGEMEGHSDDRGHLIGMVGSTDREGRIESMDRTDRAPGVHREHGSKTSWHTFAVVMAVSEATMAFLYMG</sequence>
<keyword evidence="3" id="KW-1185">Reference proteome</keyword>
<evidence type="ECO:0000313" key="3">
    <source>
        <dbReference type="Proteomes" id="UP001172684"/>
    </source>
</evidence>
<feature type="compositionally biased region" description="Basic and acidic residues" evidence="1">
    <location>
        <begin position="163"/>
        <end position="185"/>
    </location>
</feature>
<evidence type="ECO:0000313" key="2">
    <source>
        <dbReference type="EMBL" id="KAJ9669496.1"/>
    </source>
</evidence>
<organism evidence="2 3">
    <name type="scientific">Coniosporium apollinis</name>
    <dbReference type="NCBI Taxonomy" id="61459"/>
    <lineage>
        <taxon>Eukaryota</taxon>
        <taxon>Fungi</taxon>
        <taxon>Dikarya</taxon>
        <taxon>Ascomycota</taxon>
        <taxon>Pezizomycotina</taxon>
        <taxon>Dothideomycetes</taxon>
        <taxon>Dothideomycetes incertae sedis</taxon>
        <taxon>Coniosporium</taxon>
    </lineage>
</organism>
<protein>
    <submittedName>
        <fullName evidence="2">Uncharacterized protein</fullName>
    </submittedName>
</protein>
<comment type="caution">
    <text evidence="2">The sequence shown here is derived from an EMBL/GenBank/DDBJ whole genome shotgun (WGS) entry which is preliminary data.</text>
</comment>
<accession>A0ABQ9P4H7</accession>
<gene>
    <name evidence="2" type="ORF">H2201_000363</name>
</gene>
<dbReference type="Proteomes" id="UP001172684">
    <property type="component" value="Unassembled WGS sequence"/>
</dbReference>
<evidence type="ECO:0000256" key="1">
    <source>
        <dbReference type="SAM" id="MobiDB-lite"/>
    </source>
</evidence>
<proteinExistence type="predicted"/>
<feature type="compositionally biased region" description="Gly residues" evidence="1">
    <location>
        <begin position="31"/>
        <end position="61"/>
    </location>
</feature>
<feature type="compositionally biased region" description="Basic and acidic residues" evidence="1">
    <location>
        <begin position="142"/>
        <end position="155"/>
    </location>
</feature>
<reference evidence="2" key="1">
    <citation type="submission" date="2022-10" db="EMBL/GenBank/DDBJ databases">
        <title>Culturing micro-colonial fungi from biological soil crusts in the Mojave desert and describing Neophaeococcomyces mojavensis, and introducing the new genera and species Taxawa tesnikishii.</title>
        <authorList>
            <person name="Kurbessoian T."/>
            <person name="Stajich J.E."/>
        </authorList>
    </citation>
    <scope>NUCLEOTIDE SEQUENCE</scope>
    <source>
        <strain evidence="2">TK_1</strain>
    </source>
</reference>